<dbReference type="Gene3D" id="3.10.20.90">
    <property type="entry name" value="Phosphatidylinositol 3-kinase Catalytic Subunit, Chain A, domain 1"/>
    <property type="match status" value="1"/>
</dbReference>
<dbReference type="PROSITE" id="PS50033">
    <property type="entry name" value="UBX"/>
    <property type="match status" value="1"/>
</dbReference>
<protein>
    <submittedName>
        <fullName evidence="2">UBX domain protein 2A</fullName>
    </submittedName>
</protein>
<dbReference type="Pfam" id="PF00789">
    <property type="entry name" value="UBX"/>
    <property type="match status" value="1"/>
</dbReference>
<dbReference type="Proteomes" id="UP000007635">
    <property type="component" value="Chromosome XVIII"/>
</dbReference>
<dbReference type="GO" id="GO:0005634">
    <property type="term" value="C:nucleus"/>
    <property type="evidence" value="ECO:0007669"/>
    <property type="project" value="TreeGrafter"/>
</dbReference>
<sequence length="238" mass="26659">LLGGRPPPRGGEDLLRCLWDIEGGDGGEAVEGRLHRQRSGVPQLLRSRESRLPGLHQKGGWFVALTDPTRLWTFICPRELPKEWESRAEEEELEISVEDLTEENYVPRRKAFHPFSGQGYRLGSVAPRVVARSPSVHEDGESPPIPMVTLDHALPVTSLQIWLADGRRLVQRFNLSHRIADVQDFVARCQRSCPPFVLTTSVPFRELNDKELSLGEADLANAVIVQRPLDTPAPFGHS</sequence>
<feature type="domain" description="UBX" evidence="1">
    <location>
        <begin position="152"/>
        <end position="227"/>
    </location>
</feature>
<name>A0AAQ4NZK0_GASAC</name>
<dbReference type="GO" id="GO:0007030">
    <property type="term" value="P:Golgi organization"/>
    <property type="evidence" value="ECO:0007669"/>
    <property type="project" value="TreeGrafter"/>
</dbReference>
<dbReference type="GeneTree" id="ENSGT00520000055567"/>
<dbReference type="SUPFAM" id="SSF54236">
    <property type="entry name" value="Ubiquitin-like"/>
    <property type="match status" value="1"/>
</dbReference>
<dbReference type="GO" id="GO:0043161">
    <property type="term" value="P:proteasome-mediated ubiquitin-dependent protein catabolic process"/>
    <property type="evidence" value="ECO:0007669"/>
    <property type="project" value="TreeGrafter"/>
</dbReference>
<dbReference type="GO" id="GO:0043130">
    <property type="term" value="F:ubiquitin binding"/>
    <property type="evidence" value="ECO:0007669"/>
    <property type="project" value="TreeGrafter"/>
</dbReference>
<organism evidence="2 3">
    <name type="scientific">Gasterosteus aculeatus aculeatus</name>
    <name type="common">three-spined stickleback</name>
    <dbReference type="NCBI Taxonomy" id="481459"/>
    <lineage>
        <taxon>Eukaryota</taxon>
        <taxon>Metazoa</taxon>
        <taxon>Chordata</taxon>
        <taxon>Craniata</taxon>
        <taxon>Vertebrata</taxon>
        <taxon>Euteleostomi</taxon>
        <taxon>Actinopterygii</taxon>
        <taxon>Neopterygii</taxon>
        <taxon>Teleostei</taxon>
        <taxon>Neoteleostei</taxon>
        <taxon>Acanthomorphata</taxon>
        <taxon>Eupercaria</taxon>
        <taxon>Perciformes</taxon>
        <taxon>Cottioidei</taxon>
        <taxon>Gasterosteales</taxon>
        <taxon>Gasterosteidae</taxon>
        <taxon>Gasterosteus</taxon>
    </lineage>
</organism>
<accession>A0AAQ4NZK0</accession>
<dbReference type="PANTHER" id="PTHR23333:SF16">
    <property type="entry name" value="UBX DOMAIN-CONTAINING PROTEIN 2A"/>
    <property type="match status" value="1"/>
</dbReference>
<keyword evidence="3" id="KW-1185">Reference proteome</keyword>
<dbReference type="SUPFAM" id="SSF102848">
    <property type="entry name" value="NSFL1 (p97 ATPase) cofactor p47, SEP domain"/>
    <property type="match status" value="1"/>
</dbReference>
<evidence type="ECO:0000313" key="2">
    <source>
        <dbReference type="Ensembl" id="ENSGACP00000031902.1"/>
    </source>
</evidence>
<reference evidence="2" key="3">
    <citation type="submission" date="2025-09" db="UniProtKB">
        <authorList>
            <consortium name="Ensembl"/>
        </authorList>
    </citation>
    <scope>IDENTIFICATION</scope>
</reference>
<dbReference type="GO" id="GO:0005829">
    <property type="term" value="C:cytosol"/>
    <property type="evidence" value="ECO:0007669"/>
    <property type="project" value="TreeGrafter"/>
</dbReference>
<dbReference type="SMART" id="SM00166">
    <property type="entry name" value="UBX"/>
    <property type="match status" value="1"/>
</dbReference>
<proteinExistence type="predicted"/>
<dbReference type="GO" id="GO:0000045">
    <property type="term" value="P:autophagosome assembly"/>
    <property type="evidence" value="ECO:0007669"/>
    <property type="project" value="TreeGrafter"/>
</dbReference>
<reference evidence="2" key="2">
    <citation type="submission" date="2025-08" db="UniProtKB">
        <authorList>
            <consortium name="Ensembl"/>
        </authorList>
    </citation>
    <scope>IDENTIFICATION</scope>
</reference>
<dbReference type="AlphaFoldDB" id="A0AAQ4NZK0"/>
<dbReference type="GO" id="GO:0061025">
    <property type="term" value="P:membrane fusion"/>
    <property type="evidence" value="ECO:0007669"/>
    <property type="project" value="TreeGrafter"/>
</dbReference>
<evidence type="ECO:0000313" key="3">
    <source>
        <dbReference type="Proteomes" id="UP000007635"/>
    </source>
</evidence>
<dbReference type="InterPro" id="IPR001012">
    <property type="entry name" value="UBX_dom"/>
</dbReference>
<reference evidence="2 3" key="1">
    <citation type="journal article" date="2021" name="G3 (Bethesda)">
        <title>Improved contiguity of the threespine stickleback genome using long-read sequencing.</title>
        <authorList>
            <person name="Nath S."/>
            <person name="Shaw D.E."/>
            <person name="White M.A."/>
        </authorList>
    </citation>
    <scope>NUCLEOTIDE SEQUENCE [LARGE SCALE GENOMIC DNA]</scope>
    <source>
        <strain evidence="2 3">Lake Benthic</strain>
    </source>
</reference>
<dbReference type="Ensembl" id="ENSGACT00000083266.1">
    <property type="protein sequence ID" value="ENSGACP00000031902.1"/>
    <property type="gene ID" value="ENSGACG00000012393.2"/>
</dbReference>
<dbReference type="PANTHER" id="PTHR23333">
    <property type="entry name" value="UBX DOMAIN CONTAINING PROTEIN"/>
    <property type="match status" value="1"/>
</dbReference>
<dbReference type="InterPro" id="IPR029071">
    <property type="entry name" value="Ubiquitin-like_domsf"/>
</dbReference>
<dbReference type="InterPro" id="IPR036241">
    <property type="entry name" value="NSFL1C_SEP_dom_sf"/>
</dbReference>
<evidence type="ECO:0000259" key="1">
    <source>
        <dbReference type="PROSITE" id="PS50033"/>
    </source>
</evidence>
<dbReference type="GO" id="GO:0031468">
    <property type="term" value="P:nuclear membrane reassembly"/>
    <property type="evidence" value="ECO:0007669"/>
    <property type="project" value="TreeGrafter"/>
</dbReference>
<dbReference type="FunFam" id="3.10.20.90:FF:000164">
    <property type="entry name" value="UBX domain-containing protein 2A"/>
    <property type="match status" value="1"/>
</dbReference>